<evidence type="ECO:0000256" key="3">
    <source>
        <dbReference type="ARBA" id="ARBA00022692"/>
    </source>
</evidence>
<evidence type="ECO:0000256" key="6">
    <source>
        <dbReference type="SAM" id="MobiDB-lite"/>
    </source>
</evidence>
<comment type="subcellular location">
    <subcellularLocation>
        <location evidence="1">Membrane</location>
        <topology evidence="1">Multi-pass membrane protein</topology>
    </subcellularLocation>
</comment>
<dbReference type="Gene3D" id="1.20.1250.20">
    <property type="entry name" value="MFS general substrate transporter like domains"/>
    <property type="match status" value="1"/>
</dbReference>
<evidence type="ECO:0000313" key="7">
    <source>
        <dbReference type="EMBL" id="KAK8054701.1"/>
    </source>
</evidence>
<feature type="region of interest" description="Disordered" evidence="6">
    <location>
        <begin position="17"/>
        <end position="39"/>
    </location>
</feature>
<dbReference type="EMBL" id="JAQQWL010000010">
    <property type="protein sequence ID" value="KAK8054701.1"/>
    <property type="molecule type" value="Genomic_DNA"/>
</dbReference>
<evidence type="ECO:0000256" key="5">
    <source>
        <dbReference type="ARBA" id="ARBA00023136"/>
    </source>
</evidence>
<dbReference type="PANTHER" id="PTHR43791:SF65">
    <property type="entry name" value="MAJOR FACILITATOR SUPERFAMILY (MFS) PROFILE DOMAIN-CONTAINING PROTEIN-RELATED"/>
    <property type="match status" value="1"/>
</dbReference>
<keyword evidence="4" id="KW-1133">Transmembrane helix</keyword>
<comment type="caution">
    <text evidence="7">The sequence shown here is derived from an EMBL/GenBank/DDBJ whole genome shotgun (WGS) entry which is preliminary data.</text>
</comment>
<evidence type="ECO:0000256" key="4">
    <source>
        <dbReference type="ARBA" id="ARBA00022989"/>
    </source>
</evidence>
<dbReference type="Proteomes" id="UP001480595">
    <property type="component" value="Unassembled WGS sequence"/>
</dbReference>
<reference evidence="7 8" key="1">
    <citation type="submission" date="2023-01" db="EMBL/GenBank/DDBJ databases">
        <title>Analysis of 21 Apiospora genomes using comparative genomics revels a genus with tremendous synthesis potential of carbohydrate active enzymes and secondary metabolites.</title>
        <authorList>
            <person name="Sorensen T."/>
        </authorList>
    </citation>
    <scope>NUCLEOTIDE SEQUENCE [LARGE SCALE GENOMIC DNA]</scope>
    <source>
        <strain evidence="7 8">CBS 135458</strain>
    </source>
</reference>
<keyword evidence="3" id="KW-0812">Transmembrane</keyword>
<keyword evidence="5" id="KW-0472">Membrane</keyword>
<keyword evidence="2" id="KW-0813">Transport</keyword>
<accession>A0ABR1U711</accession>
<protein>
    <recommendedName>
        <fullName evidence="9">Allantoate permease</fullName>
    </recommendedName>
</protein>
<evidence type="ECO:0000256" key="1">
    <source>
        <dbReference type="ARBA" id="ARBA00004141"/>
    </source>
</evidence>
<dbReference type="RefSeq" id="XP_066713347.1">
    <property type="nucleotide sequence ID" value="XM_066861177.1"/>
</dbReference>
<dbReference type="GeneID" id="92094240"/>
<dbReference type="SUPFAM" id="SSF103473">
    <property type="entry name" value="MFS general substrate transporter"/>
    <property type="match status" value="1"/>
</dbReference>
<sequence>MATVVPDRLAEKQVADLEETEYANAEAKGPGDGQPSLLPLGEPQKEKKFWFQRNNNYEPNAIATQPSVYDVPDVAIQYTPREDWENIHRFDPSARWTWGEENAVIRKMDWRIMVWCAFMFTAMELDRANLSQALSDTLLEDMHLTTNDYNLGNTLYALCFLIGEFPSQLLAKWLGPDRWIPSQIILFSIVSASQYALSSRSSFLACRALLALLQGGFIPEWSGMMVADILAAIIAFGLLHMRGVSGQPGWRWEETIMVNRVIRDDPSKGTMHNRQPITPKLLWMSLTDTDLWPLYFIGLTFNIPTLCPTHT</sequence>
<evidence type="ECO:0000256" key="2">
    <source>
        <dbReference type="ARBA" id="ARBA00022448"/>
    </source>
</evidence>
<name>A0ABR1U711_9PEZI</name>
<dbReference type="PANTHER" id="PTHR43791">
    <property type="entry name" value="PERMEASE-RELATED"/>
    <property type="match status" value="1"/>
</dbReference>
<keyword evidence="8" id="KW-1185">Reference proteome</keyword>
<evidence type="ECO:0008006" key="9">
    <source>
        <dbReference type="Google" id="ProtNLM"/>
    </source>
</evidence>
<organism evidence="7 8">
    <name type="scientific">Apiospora phragmitis</name>
    <dbReference type="NCBI Taxonomy" id="2905665"/>
    <lineage>
        <taxon>Eukaryota</taxon>
        <taxon>Fungi</taxon>
        <taxon>Dikarya</taxon>
        <taxon>Ascomycota</taxon>
        <taxon>Pezizomycotina</taxon>
        <taxon>Sordariomycetes</taxon>
        <taxon>Xylariomycetidae</taxon>
        <taxon>Amphisphaeriales</taxon>
        <taxon>Apiosporaceae</taxon>
        <taxon>Apiospora</taxon>
    </lineage>
</organism>
<dbReference type="InterPro" id="IPR036259">
    <property type="entry name" value="MFS_trans_sf"/>
</dbReference>
<proteinExistence type="predicted"/>
<evidence type="ECO:0000313" key="8">
    <source>
        <dbReference type="Proteomes" id="UP001480595"/>
    </source>
</evidence>
<gene>
    <name evidence="7" type="ORF">PG994_009768</name>
</gene>